<dbReference type="CDD" id="cd00093">
    <property type="entry name" value="HTH_XRE"/>
    <property type="match status" value="1"/>
</dbReference>
<feature type="domain" description="HTH cro/C1-type" evidence="1">
    <location>
        <begin position="30"/>
        <end position="82"/>
    </location>
</feature>
<dbReference type="InterPro" id="IPR010982">
    <property type="entry name" value="Lambda_DNA-bd_dom_sf"/>
</dbReference>
<dbReference type="InterPro" id="IPR001387">
    <property type="entry name" value="Cro/C1-type_HTH"/>
</dbReference>
<dbReference type="SUPFAM" id="SSF47413">
    <property type="entry name" value="lambda repressor-like DNA-binding domains"/>
    <property type="match status" value="1"/>
</dbReference>
<evidence type="ECO:0000313" key="2">
    <source>
        <dbReference type="EMBL" id="MFB9467077.1"/>
    </source>
</evidence>
<organism evidence="2 3">
    <name type="scientific">Streptomyces cinereospinus</name>
    <dbReference type="NCBI Taxonomy" id="285561"/>
    <lineage>
        <taxon>Bacteria</taxon>
        <taxon>Bacillati</taxon>
        <taxon>Actinomycetota</taxon>
        <taxon>Actinomycetes</taxon>
        <taxon>Kitasatosporales</taxon>
        <taxon>Streptomycetaceae</taxon>
        <taxon>Streptomyces</taxon>
    </lineage>
</organism>
<dbReference type="Pfam" id="PF13560">
    <property type="entry name" value="HTH_31"/>
    <property type="match status" value="1"/>
</dbReference>
<reference evidence="2 3" key="1">
    <citation type="submission" date="2024-09" db="EMBL/GenBank/DDBJ databases">
        <authorList>
            <person name="Sun Q."/>
            <person name="Mori K."/>
        </authorList>
    </citation>
    <scope>NUCLEOTIDE SEQUENCE [LARGE SCALE GENOMIC DNA]</scope>
    <source>
        <strain evidence="2 3">JCM 6917</strain>
    </source>
</reference>
<dbReference type="SMART" id="SM00530">
    <property type="entry name" value="HTH_XRE"/>
    <property type="match status" value="1"/>
</dbReference>
<proteinExistence type="predicted"/>
<sequence length="294" mass="32222">MSTSSGLAEVLRVWRERLAPQRAGLPAGPARRTKGLRREELAVLAGVSVDYVVRLEQGRAAAPSAQVCSALARALQLNDTEQEHLFHLAGLATGGGRVSRLVPANVRRLIDRVGDRPMAVFDATWTILLWNPAWAALVGDPSGLREEERNVLWLHFAGRANPRVRITSETEAFDASMVADLRRSAGRYPDDPDLRRLVARLMERSEQFRDLWRRHEVAEHGPTAKVIEHPVVGRLHLDCDVLAAQRGDLRVVIYSAEPGSESDSKLALLAALGDRRVTRAVPGRTGAAGPARDG</sequence>
<dbReference type="PROSITE" id="PS50943">
    <property type="entry name" value="HTH_CROC1"/>
    <property type="match status" value="1"/>
</dbReference>
<evidence type="ECO:0000259" key="1">
    <source>
        <dbReference type="PROSITE" id="PS50943"/>
    </source>
</evidence>
<dbReference type="InterPro" id="IPR041413">
    <property type="entry name" value="MLTR_LBD"/>
</dbReference>
<keyword evidence="3" id="KW-1185">Reference proteome</keyword>
<accession>A0ABV5N9V4</accession>
<dbReference type="Pfam" id="PF17765">
    <property type="entry name" value="MLTR_LBD"/>
    <property type="match status" value="1"/>
</dbReference>
<dbReference type="EMBL" id="JBHMCY010000090">
    <property type="protein sequence ID" value="MFB9467077.1"/>
    <property type="molecule type" value="Genomic_DNA"/>
</dbReference>
<protein>
    <submittedName>
        <fullName evidence="2">Helix-turn-helix domain-containing protein</fullName>
    </submittedName>
</protein>
<dbReference type="PANTHER" id="PTHR35010">
    <property type="entry name" value="BLL4672 PROTEIN-RELATED"/>
    <property type="match status" value="1"/>
</dbReference>
<dbReference type="Gene3D" id="3.30.450.180">
    <property type="match status" value="1"/>
</dbReference>
<dbReference type="PANTHER" id="PTHR35010:SF2">
    <property type="entry name" value="BLL4672 PROTEIN"/>
    <property type="match status" value="1"/>
</dbReference>
<dbReference type="Gene3D" id="1.10.260.40">
    <property type="entry name" value="lambda repressor-like DNA-binding domains"/>
    <property type="match status" value="1"/>
</dbReference>
<gene>
    <name evidence="2" type="ORF">ACFF45_31420</name>
</gene>
<evidence type="ECO:0000313" key="3">
    <source>
        <dbReference type="Proteomes" id="UP001589709"/>
    </source>
</evidence>
<name>A0ABV5N9V4_9ACTN</name>
<dbReference type="RefSeq" id="WP_381350191.1">
    <property type="nucleotide sequence ID" value="NZ_JBHMCY010000090.1"/>
</dbReference>
<dbReference type="Proteomes" id="UP001589709">
    <property type="component" value="Unassembled WGS sequence"/>
</dbReference>
<comment type="caution">
    <text evidence="2">The sequence shown here is derived from an EMBL/GenBank/DDBJ whole genome shotgun (WGS) entry which is preliminary data.</text>
</comment>